<feature type="region of interest" description="Disordered" evidence="1">
    <location>
        <begin position="1"/>
        <end position="24"/>
    </location>
</feature>
<dbReference type="Proteomes" id="UP000324159">
    <property type="component" value="Unassembled WGS sequence"/>
</dbReference>
<feature type="compositionally biased region" description="Low complexity" evidence="1">
    <location>
        <begin position="1"/>
        <end position="19"/>
    </location>
</feature>
<sequence length="339" mass="38090">MSLINPLAAPAAPTANPGAVLSRESREQNLRRDQIVRASVVEGGLERVLLQVDSKTYWVETEVPLAKGQKLDLQLAENGEGLVLKLLFPSMDDHIRRVLHLVGRQLQVEHLLGLLSEKNGFSPDKVPDTARAFLAAMHRALEEPERVDGRILRTILESLGLDFERQLADGKTDEALGCLKGLLLRLQAEGSEHPREEVRLSMQLLESMQLFHARLARDGLFFLPLPLPFIDYGYLLYEEGRPKDKDGQKTDRLRILLSMSAIGTVDIKLLKDESGLDLRLEVEREEVLAAVKEFRQELQDALTPLGLRSMHLTRGRVQPERHLLHLLTGGTRGVLDTRI</sequence>
<keyword evidence="3" id="KW-1185">Reference proteome</keyword>
<organism evidence="2 3">
    <name type="scientific">Geothermobacter ehrlichii</name>
    <dbReference type="NCBI Taxonomy" id="213224"/>
    <lineage>
        <taxon>Bacteria</taxon>
        <taxon>Pseudomonadati</taxon>
        <taxon>Thermodesulfobacteriota</taxon>
        <taxon>Desulfuromonadia</taxon>
        <taxon>Desulfuromonadales</taxon>
        <taxon>Geothermobacteraceae</taxon>
        <taxon>Geothermobacter</taxon>
    </lineage>
</organism>
<gene>
    <name evidence="2" type="ORF">EDC39_101328</name>
</gene>
<comment type="caution">
    <text evidence="2">The sequence shown here is derived from an EMBL/GenBank/DDBJ whole genome shotgun (WGS) entry which is preliminary data.</text>
</comment>
<name>A0A5D3WPM9_9BACT</name>
<keyword evidence="2" id="KW-0966">Cell projection</keyword>
<evidence type="ECO:0000256" key="1">
    <source>
        <dbReference type="SAM" id="MobiDB-lite"/>
    </source>
</evidence>
<evidence type="ECO:0000313" key="2">
    <source>
        <dbReference type="EMBL" id="TYP00167.1"/>
    </source>
</evidence>
<protein>
    <submittedName>
        <fullName evidence="2">Flagellar hook-length control protein FliK</fullName>
    </submittedName>
</protein>
<reference evidence="2 3" key="1">
    <citation type="submission" date="2019-07" db="EMBL/GenBank/DDBJ databases">
        <title>Genomic Encyclopedia of Type Strains, Phase IV (KMG-IV): sequencing the most valuable type-strain genomes for metagenomic binning, comparative biology and taxonomic classification.</title>
        <authorList>
            <person name="Goeker M."/>
        </authorList>
    </citation>
    <scope>NUCLEOTIDE SEQUENCE [LARGE SCALE GENOMIC DNA]</scope>
    <source>
        <strain evidence="2 3">SS015</strain>
    </source>
</reference>
<dbReference type="EMBL" id="VNIB01000001">
    <property type="protein sequence ID" value="TYP00167.1"/>
    <property type="molecule type" value="Genomic_DNA"/>
</dbReference>
<keyword evidence="2" id="KW-0282">Flagellum</keyword>
<keyword evidence="2" id="KW-0969">Cilium</keyword>
<dbReference type="RefSeq" id="WP_148894351.1">
    <property type="nucleotide sequence ID" value="NZ_VNIB01000001.1"/>
</dbReference>
<evidence type="ECO:0000313" key="3">
    <source>
        <dbReference type="Proteomes" id="UP000324159"/>
    </source>
</evidence>
<proteinExistence type="predicted"/>
<accession>A0A5D3WPM9</accession>
<dbReference type="OrthoDB" id="5401450at2"/>
<dbReference type="AlphaFoldDB" id="A0A5D3WPM9"/>